<evidence type="ECO:0000256" key="9">
    <source>
        <dbReference type="ARBA" id="ARBA00023254"/>
    </source>
</evidence>
<dbReference type="GeneID" id="4562181"/>
<keyword evidence="4" id="KW-0158">Chromosome</keyword>
<dbReference type="InterPro" id="IPR036187">
    <property type="entry name" value="DNA_mismatch_repair_MutS_sf"/>
</dbReference>
<protein>
    <recommendedName>
        <fullName evidence="10">DNA mismatch repair protein MSH5</fullName>
    </recommendedName>
    <alternativeName>
        <fullName evidence="11">MutS protein homolog 5</fullName>
    </alternativeName>
</protein>
<dbReference type="Gene3D" id="3.40.50.300">
    <property type="entry name" value="P-loop containing nucleotide triphosphate hydrolases"/>
    <property type="match status" value="1"/>
</dbReference>
<dbReference type="AlphaFoldDB" id="J3K9C6"/>
<feature type="compositionally biased region" description="Basic residues" evidence="12">
    <location>
        <begin position="7"/>
        <end position="17"/>
    </location>
</feature>
<feature type="compositionally biased region" description="Polar residues" evidence="12">
    <location>
        <begin position="64"/>
        <end position="74"/>
    </location>
</feature>
<dbReference type="OMA" id="CSVYFMP"/>
<dbReference type="Proteomes" id="UP000001261">
    <property type="component" value="Unassembled WGS sequence"/>
</dbReference>
<feature type="compositionally biased region" description="Polar residues" evidence="12">
    <location>
        <begin position="26"/>
        <end position="52"/>
    </location>
</feature>
<evidence type="ECO:0000256" key="1">
    <source>
        <dbReference type="ARBA" id="ARBA00004123"/>
    </source>
</evidence>
<dbReference type="Gene3D" id="1.10.1420.10">
    <property type="match status" value="1"/>
</dbReference>
<dbReference type="EMBL" id="GG704912">
    <property type="protein sequence ID" value="EAS31489.3"/>
    <property type="molecule type" value="Genomic_DNA"/>
</dbReference>
<dbReference type="GO" id="GO:0140664">
    <property type="term" value="F:ATP-dependent DNA damage sensor activity"/>
    <property type="evidence" value="ECO:0007669"/>
    <property type="project" value="InterPro"/>
</dbReference>
<dbReference type="Pfam" id="PF05192">
    <property type="entry name" value="MutS_III"/>
    <property type="match status" value="1"/>
</dbReference>
<evidence type="ECO:0000313" key="15">
    <source>
        <dbReference type="Proteomes" id="UP000001261"/>
    </source>
</evidence>
<evidence type="ECO:0000259" key="13">
    <source>
        <dbReference type="PROSITE" id="PS00486"/>
    </source>
</evidence>
<comment type="subcellular location">
    <subcellularLocation>
        <location evidence="2">Chromosome</location>
    </subcellularLocation>
    <subcellularLocation>
        <location evidence="1">Nucleus</location>
    </subcellularLocation>
</comment>
<accession>J3K9C6</accession>
<proteinExistence type="inferred from homology"/>
<dbReference type="Pfam" id="PF00488">
    <property type="entry name" value="MutS_V"/>
    <property type="match status" value="1"/>
</dbReference>
<dbReference type="CDD" id="cd03281">
    <property type="entry name" value="ABC_MSH5_euk"/>
    <property type="match status" value="1"/>
</dbReference>
<dbReference type="PANTHER" id="PTHR11361">
    <property type="entry name" value="DNA MISMATCH REPAIR PROTEIN MUTS FAMILY MEMBER"/>
    <property type="match status" value="1"/>
</dbReference>
<evidence type="ECO:0000256" key="8">
    <source>
        <dbReference type="ARBA" id="ARBA00023242"/>
    </source>
</evidence>
<keyword evidence="9" id="KW-0469">Meiosis</keyword>
<feature type="region of interest" description="Disordered" evidence="12">
    <location>
        <begin position="967"/>
        <end position="987"/>
    </location>
</feature>
<dbReference type="SUPFAM" id="SSF52540">
    <property type="entry name" value="P-loop containing nucleoside triphosphate hydrolases"/>
    <property type="match status" value="1"/>
</dbReference>
<keyword evidence="15" id="KW-1185">Reference proteome</keyword>
<dbReference type="InterPro" id="IPR007696">
    <property type="entry name" value="DNA_mismatch_repair_MutS_core"/>
</dbReference>
<organism evidence="14 15">
    <name type="scientific">Coccidioides immitis (strain RS)</name>
    <name type="common">Valley fever fungus</name>
    <dbReference type="NCBI Taxonomy" id="246410"/>
    <lineage>
        <taxon>Eukaryota</taxon>
        <taxon>Fungi</taxon>
        <taxon>Dikarya</taxon>
        <taxon>Ascomycota</taxon>
        <taxon>Pezizomycotina</taxon>
        <taxon>Eurotiomycetes</taxon>
        <taxon>Eurotiomycetidae</taxon>
        <taxon>Onygenales</taxon>
        <taxon>Onygenaceae</taxon>
        <taxon>Coccidioides</taxon>
    </lineage>
</organism>
<dbReference type="KEGG" id="cim:CIMG_06968"/>
<dbReference type="SMART" id="SM00533">
    <property type="entry name" value="MUTSd"/>
    <property type="match status" value="1"/>
</dbReference>
<feature type="region of interest" description="Disordered" evidence="12">
    <location>
        <begin position="1"/>
        <end position="77"/>
    </location>
</feature>
<dbReference type="GO" id="GO:0005634">
    <property type="term" value="C:nucleus"/>
    <property type="evidence" value="ECO:0007669"/>
    <property type="project" value="UniProtKB-SubCell"/>
</dbReference>
<feature type="domain" description="DNA mismatch repair proteins mutS family" evidence="13">
    <location>
        <begin position="779"/>
        <end position="795"/>
    </location>
</feature>
<keyword evidence="6" id="KW-0067">ATP-binding</keyword>
<name>J3K9C6_COCIM</name>
<evidence type="ECO:0000313" key="14">
    <source>
        <dbReference type="EMBL" id="EAS31489.3"/>
    </source>
</evidence>
<dbReference type="GO" id="GO:0030983">
    <property type="term" value="F:mismatched DNA binding"/>
    <property type="evidence" value="ECO:0007669"/>
    <property type="project" value="InterPro"/>
</dbReference>
<evidence type="ECO:0000256" key="3">
    <source>
        <dbReference type="ARBA" id="ARBA00006271"/>
    </source>
</evidence>
<sequence length="987" mass="108805">MSPLSQTKRRLAGRKATRATPRPRNGRSSAAQSHGHSILPRSSQSRDSTANVSPPAISHATEATAESRQENTISEGGGDDDLCQIIMAIDMKDRGTVGCSYYVAEQKKLYIVEDIVSGGMDVVETYTKVKLDVEPTVIILSTRAERDAQEPYRNGNGETFLADDSQFRLPYHLEVRPIQEFGFESAKTKLTSLKLRQGSADIPKFLVPGNAFSHENAEDAEDVGFTSQQGELLYLAGIVDMENHVSVGCAGALIAYLQRKRSTQDFQGDSAGDQLLRIDKIEMSSLKSNMFINRDTLSSLQIIQSESHPNAFNQGPGQTSSSSKESLSIYGLFHRFARTSQGKTMLRQIFLRPTIHQSIISERHDFISTFLRVENADAVAKLTKSLKGINNLRPVMIHLQKGISTGNARFRGFKSVVWATILEFAFHTIDIHETLKKIAGAEKLNLCVKAMHKLELAKLHQVGRVIYETVDLESSVQEHRTIVRPGVDQELDKMKEMYNGMESLLSDVAATIAATLPEELSNELNVIYFPQLGFNIAIPLDEHGRPMYDGGDEEWAQVFTTENRAYFKDFRMHEMDERLGDMYGNICAKEIEIVYDLAQSILGYEEILVEASDVCGEIDSLLALAHGADLYKLVRPQMTDENVVIIKGGRHILHEAAVSSYVANDTFLVGGKGTERYQSPTDDPKYSGDSQASDCTGPSMLLLTGPNYSGKSVYLKQVALIIYMAHIGSFVPAKTATIGVTDKILTRITSRETVSKTQSTFAIDLQQISFAVANSTNRSLIIIDEFGKGTESADGVGLACALFEYFLDLGDERPKVIGATHFHEILENEFLPQRPELQLGHMEVQVDPAASELQDQITYLYNFRFGRSSESFGTICAAMNGIDLAIVSRANEIGDLSRREEDLVAACAKMTNAEINELEVAENIARNFLQANFSRPLSNIRQCSQSDTVTSILDGIVGNISNADTSRGGGETFQAGSSSDTSVEEVY</sequence>
<dbReference type="InParanoid" id="J3K9C6"/>
<dbReference type="PANTHER" id="PTHR11361:SF20">
    <property type="entry name" value="MUTS PROTEIN HOMOLOG 5"/>
    <property type="match status" value="1"/>
</dbReference>
<dbReference type="FunCoup" id="J3K9C6">
    <property type="interactions" value="124"/>
</dbReference>
<evidence type="ECO:0000256" key="12">
    <source>
        <dbReference type="SAM" id="MobiDB-lite"/>
    </source>
</evidence>
<gene>
    <name evidence="14" type="ORF">CIMG_06968</name>
</gene>
<keyword evidence="8" id="KW-0539">Nucleus</keyword>
<evidence type="ECO:0000256" key="7">
    <source>
        <dbReference type="ARBA" id="ARBA00023125"/>
    </source>
</evidence>
<comment type="similarity">
    <text evidence="3">Belongs to the DNA mismatch repair MutS family.</text>
</comment>
<dbReference type="InterPro" id="IPR045076">
    <property type="entry name" value="MutS"/>
</dbReference>
<dbReference type="GO" id="GO:0051026">
    <property type="term" value="P:chiasma assembly"/>
    <property type="evidence" value="ECO:0007669"/>
    <property type="project" value="TreeGrafter"/>
</dbReference>
<keyword evidence="5" id="KW-0547">Nucleotide-binding</keyword>
<dbReference type="FunFam" id="3.40.50.300:FF:001067">
    <property type="entry name" value="DNA mismatch repair protein MSH5"/>
    <property type="match status" value="1"/>
</dbReference>
<dbReference type="RefSeq" id="XP_001243072.2">
    <property type="nucleotide sequence ID" value="XM_001243071.2"/>
</dbReference>
<dbReference type="SUPFAM" id="SSF48334">
    <property type="entry name" value="DNA repair protein MutS, domain III"/>
    <property type="match status" value="1"/>
</dbReference>
<dbReference type="SMART" id="SM00534">
    <property type="entry name" value="MUTSac"/>
    <property type="match status" value="1"/>
</dbReference>
<evidence type="ECO:0000256" key="10">
    <source>
        <dbReference type="ARBA" id="ARBA00073549"/>
    </source>
</evidence>
<dbReference type="OrthoDB" id="29596at2759"/>
<dbReference type="GO" id="GO:0005694">
    <property type="term" value="C:chromosome"/>
    <property type="evidence" value="ECO:0007669"/>
    <property type="project" value="UniProtKB-SubCell"/>
</dbReference>
<dbReference type="STRING" id="246410.J3K9C6"/>
<dbReference type="FunFam" id="1.10.1420.10:FF:000050">
    <property type="entry name" value="DNA mismatch repair protein Msh5, putative"/>
    <property type="match status" value="1"/>
</dbReference>
<dbReference type="GO" id="GO:0006298">
    <property type="term" value="P:mismatch repair"/>
    <property type="evidence" value="ECO:0007669"/>
    <property type="project" value="InterPro"/>
</dbReference>
<evidence type="ECO:0000256" key="2">
    <source>
        <dbReference type="ARBA" id="ARBA00004286"/>
    </source>
</evidence>
<dbReference type="InterPro" id="IPR027417">
    <property type="entry name" value="P-loop_NTPase"/>
</dbReference>
<dbReference type="InterPro" id="IPR000432">
    <property type="entry name" value="DNA_mismatch_repair_MutS_C"/>
</dbReference>
<evidence type="ECO:0000256" key="4">
    <source>
        <dbReference type="ARBA" id="ARBA00022454"/>
    </source>
</evidence>
<evidence type="ECO:0000256" key="11">
    <source>
        <dbReference type="ARBA" id="ARBA00077470"/>
    </source>
</evidence>
<evidence type="ECO:0000256" key="5">
    <source>
        <dbReference type="ARBA" id="ARBA00022741"/>
    </source>
</evidence>
<reference evidence="15" key="1">
    <citation type="journal article" date="2009" name="Genome Res.">
        <title>Comparative genomic analyses of the human fungal pathogens Coccidioides and their relatives.</title>
        <authorList>
            <person name="Sharpton T.J."/>
            <person name="Stajich J.E."/>
            <person name="Rounsley S.D."/>
            <person name="Gardner M.J."/>
            <person name="Wortman J.R."/>
            <person name="Jordar V.S."/>
            <person name="Maiti R."/>
            <person name="Kodira C.D."/>
            <person name="Neafsey D.E."/>
            <person name="Zeng Q."/>
            <person name="Hung C.-Y."/>
            <person name="McMahan C."/>
            <person name="Muszewska A."/>
            <person name="Grynberg M."/>
            <person name="Mandel M.A."/>
            <person name="Kellner E.M."/>
            <person name="Barker B.M."/>
            <person name="Galgiani J.N."/>
            <person name="Orbach M.J."/>
            <person name="Kirkland T.N."/>
            <person name="Cole G.T."/>
            <person name="Henn M.R."/>
            <person name="Birren B.W."/>
            <person name="Taylor J.W."/>
        </authorList>
    </citation>
    <scope>NUCLEOTIDE SEQUENCE [LARGE SCALE GENOMIC DNA]</scope>
    <source>
        <strain evidence="15">RS</strain>
    </source>
</reference>
<dbReference type="GO" id="GO:0005524">
    <property type="term" value="F:ATP binding"/>
    <property type="evidence" value="ECO:0007669"/>
    <property type="project" value="UniProtKB-KW"/>
</dbReference>
<reference evidence="15" key="2">
    <citation type="journal article" date="2010" name="Genome Res.">
        <title>Population genomic sequencing of Coccidioides fungi reveals recent hybridization and transposon control.</title>
        <authorList>
            <person name="Neafsey D.E."/>
            <person name="Barker B.M."/>
            <person name="Sharpton T.J."/>
            <person name="Stajich J.E."/>
            <person name="Park D.J."/>
            <person name="Whiston E."/>
            <person name="Hung C.-Y."/>
            <person name="McMahan C."/>
            <person name="White J."/>
            <person name="Sykes S."/>
            <person name="Heiman D."/>
            <person name="Young S."/>
            <person name="Zeng Q."/>
            <person name="Abouelleil A."/>
            <person name="Aftuck L."/>
            <person name="Bessette D."/>
            <person name="Brown A."/>
            <person name="FitzGerald M."/>
            <person name="Lui A."/>
            <person name="Macdonald J.P."/>
            <person name="Priest M."/>
            <person name="Orbach M.J."/>
            <person name="Galgiani J.N."/>
            <person name="Kirkland T.N."/>
            <person name="Cole G.T."/>
            <person name="Birren B.W."/>
            <person name="Henn M.R."/>
            <person name="Taylor J.W."/>
            <person name="Rounsley S.D."/>
        </authorList>
    </citation>
    <scope>GENOME REANNOTATION</scope>
    <source>
        <strain evidence="15">RS</strain>
    </source>
</reference>
<dbReference type="PROSITE" id="PS00486">
    <property type="entry name" value="DNA_MISMATCH_REPAIR_2"/>
    <property type="match status" value="1"/>
</dbReference>
<evidence type="ECO:0000256" key="6">
    <source>
        <dbReference type="ARBA" id="ARBA00022840"/>
    </source>
</evidence>
<dbReference type="VEuPathDB" id="FungiDB:CIMG_06968"/>
<keyword evidence="7" id="KW-0238">DNA-binding</keyword>